<proteinExistence type="predicted"/>
<organism evidence="1 2">
    <name type="scientific">Henningerozyma blattae (strain ATCC 34711 / CBS 6284 / DSM 70876 / NBRC 10599 / NRRL Y-10934 / UCD 77-7)</name>
    <name type="common">Yeast</name>
    <name type="synonym">Tetrapisispora blattae</name>
    <dbReference type="NCBI Taxonomy" id="1071380"/>
    <lineage>
        <taxon>Eukaryota</taxon>
        <taxon>Fungi</taxon>
        <taxon>Dikarya</taxon>
        <taxon>Ascomycota</taxon>
        <taxon>Saccharomycotina</taxon>
        <taxon>Saccharomycetes</taxon>
        <taxon>Saccharomycetales</taxon>
        <taxon>Saccharomycetaceae</taxon>
        <taxon>Henningerozyma</taxon>
    </lineage>
</organism>
<protein>
    <recommendedName>
        <fullName evidence="3">Thioredoxin domain-containing protein</fullName>
    </recommendedName>
</protein>
<dbReference type="Gene3D" id="3.40.30.10">
    <property type="entry name" value="Glutaredoxin"/>
    <property type="match status" value="1"/>
</dbReference>
<dbReference type="SUPFAM" id="SSF52833">
    <property type="entry name" value="Thioredoxin-like"/>
    <property type="match status" value="1"/>
</dbReference>
<dbReference type="AlphaFoldDB" id="I2H908"/>
<keyword evidence="2" id="KW-1185">Reference proteome</keyword>
<dbReference type="eggNOG" id="ENOG502S36Y">
    <property type="taxonomic scope" value="Eukaryota"/>
</dbReference>
<gene>
    <name evidence="1" type="primary">TBLA0I02020</name>
    <name evidence="1" type="ORF">TBLA_0I02020</name>
</gene>
<evidence type="ECO:0008006" key="3">
    <source>
        <dbReference type="Google" id="ProtNLM"/>
    </source>
</evidence>
<reference evidence="1 2" key="1">
    <citation type="journal article" date="2011" name="Proc. Natl. Acad. Sci. U.S.A.">
        <title>Evolutionary erosion of yeast sex chromosomes by mating-type switching accidents.</title>
        <authorList>
            <person name="Gordon J.L."/>
            <person name="Armisen D."/>
            <person name="Proux-Wera E."/>
            <person name="Oheigeartaigh S.S."/>
            <person name="Byrne K.P."/>
            <person name="Wolfe K.H."/>
        </authorList>
    </citation>
    <scope>NUCLEOTIDE SEQUENCE [LARGE SCALE GENOMIC DNA]</scope>
    <source>
        <strain evidence="2">ATCC 34711 / CBS 6284 / DSM 70876 / NBRC 10599 / NRRL Y-10934 / UCD 77-7</strain>
    </source>
</reference>
<evidence type="ECO:0000313" key="1">
    <source>
        <dbReference type="EMBL" id="CCH62860.1"/>
    </source>
</evidence>
<dbReference type="GeneID" id="14498037"/>
<dbReference type="InParanoid" id="I2H908"/>
<dbReference type="OrthoDB" id="19690at2759"/>
<dbReference type="InterPro" id="IPR036249">
    <property type="entry name" value="Thioredoxin-like_sf"/>
</dbReference>
<dbReference type="KEGG" id="tbl:TBLA_0I02020"/>
<dbReference type="EMBL" id="HE806324">
    <property type="protein sequence ID" value="CCH62860.1"/>
    <property type="molecule type" value="Genomic_DNA"/>
</dbReference>
<dbReference type="Proteomes" id="UP000002866">
    <property type="component" value="Chromosome 9"/>
</dbReference>
<name>I2H908_HENB6</name>
<accession>I2H908</accession>
<dbReference type="HOGENOM" id="CLU_101862_0_0_1"/>
<evidence type="ECO:0000313" key="2">
    <source>
        <dbReference type="Proteomes" id="UP000002866"/>
    </source>
</evidence>
<sequence>MLSPCFRGISNVISRRYYWNVLKKTSPLLNESYNRNQTFLPVQNEDELSNTTISSNKVPLILNFTTRNNEKCDKLTGALTRIVLMETEKRINAVDVEVDWFENVNELLYKYSVRQIPTLIAWKDFNRIDEYVPKDNFEWYDLKAWIDKNGID</sequence>
<dbReference type="RefSeq" id="XP_004182379.1">
    <property type="nucleotide sequence ID" value="XM_004182331.1"/>
</dbReference>